<proteinExistence type="predicted"/>
<dbReference type="EMBL" id="JAZAVJ010000095">
    <property type="protein sequence ID" value="KAK7414782.1"/>
    <property type="molecule type" value="Genomic_DNA"/>
</dbReference>
<feature type="transmembrane region" description="Helical" evidence="1">
    <location>
        <begin position="316"/>
        <end position="338"/>
    </location>
</feature>
<evidence type="ECO:0000256" key="1">
    <source>
        <dbReference type="SAM" id="Phobius"/>
    </source>
</evidence>
<protein>
    <submittedName>
        <fullName evidence="2">Uncharacterized protein</fullName>
    </submittedName>
</protein>
<name>A0ABR1H1L5_9HYPO</name>
<feature type="transmembrane region" description="Helical" evidence="1">
    <location>
        <begin position="280"/>
        <end position="304"/>
    </location>
</feature>
<dbReference type="Proteomes" id="UP001498476">
    <property type="component" value="Unassembled WGS sequence"/>
</dbReference>
<feature type="transmembrane region" description="Helical" evidence="1">
    <location>
        <begin position="171"/>
        <end position="190"/>
    </location>
</feature>
<gene>
    <name evidence="2" type="ORF">QQX98_006384</name>
</gene>
<organism evidence="2 3">
    <name type="scientific">Neonectria punicea</name>
    <dbReference type="NCBI Taxonomy" id="979145"/>
    <lineage>
        <taxon>Eukaryota</taxon>
        <taxon>Fungi</taxon>
        <taxon>Dikarya</taxon>
        <taxon>Ascomycota</taxon>
        <taxon>Pezizomycotina</taxon>
        <taxon>Sordariomycetes</taxon>
        <taxon>Hypocreomycetidae</taxon>
        <taxon>Hypocreales</taxon>
        <taxon>Nectriaceae</taxon>
        <taxon>Neonectria</taxon>
    </lineage>
</organism>
<dbReference type="Pfam" id="PF11915">
    <property type="entry name" value="DUF3433"/>
    <property type="match status" value="1"/>
</dbReference>
<feature type="transmembrane region" description="Helical" evidence="1">
    <location>
        <begin position="210"/>
        <end position="230"/>
    </location>
</feature>
<keyword evidence="3" id="KW-1185">Reference proteome</keyword>
<evidence type="ECO:0000313" key="3">
    <source>
        <dbReference type="Proteomes" id="UP001498476"/>
    </source>
</evidence>
<comment type="caution">
    <text evidence="2">The sequence shown here is derived from an EMBL/GenBank/DDBJ whole genome shotgun (WGS) entry which is preliminary data.</text>
</comment>
<reference evidence="2 3" key="1">
    <citation type="journal article" date="2025" name="Microbiol. Resour. Announc.">
        <title>Draft genome sequences for Neonectria magnoliae and Neonectria punicea, canker pathogens of Liriodendron tulipifera and Acer saccharum in West Virginia.</title>
        <authorList>
            <person name="Petronek H.M."/>
            <person name="Kasson M.T."/>
            <person name="Metheny A.M."/>
            <person name="Stauder C.M."/>
            <person name="Lovett B."/>
            <person name="Lynch S.C."/>
            <person name="Garnas J.R."/>
            <person name="Kasson L.R."/>
            <person name="Stajich J.E."/>
        </authorList>
    </citation>
    <scope>NUCLEOTIDE SEQUENCE [LARGE SCALE GENOMIC DNA]</scope>
    <source>
        <strain evidence="2 3">NRRL 64653</strain>
    </source>
</reference>
<keyword evidence="1" id="KW-1133">Transmembrane helix</keyword>
<dbReference type="InterPro" id="IPR021840">
    <property type="entry name" value="DUF3433"/>
</dbReference>
<accession>A0ABR1H1L5</accession>
<dbReference type="PANTHER" id="PTHR37544:SF3">
    <property type="entry name" value="SPRAY"/>
    <property type="match status" value="1"/>
</dbReference>
<sequence>MFRPVQPLSGAIATKNWLLSVSHFYLWLTFCLQGLKASLLVTDGENSAFIVPWALFAIIVAYGMISLYIMYVIYYLHNRVTGLREEWDVVTIADHLALFRHSNFLDKFEGSCIADRDSMIRALGNLKIKLGYWPREGGNKAPERAEDRNVELSVDKLSTLRYNSVPAVMQPLWLLFLMISAVLMSGGYTAALGLGADQSYTFNVPVSTDIARFLLSFLVTSFSVFFLDYWRNVKLFAVMSQPFVHLDTGGNADETLLLDYTCSHQIVAIYEALGRKHWEVALSSALAILHRGLPILVGASIGVWDENERTLVEFSLPMSVIIIVSMVPSVVFVLYEFFWAGYSRHLPRDYICIADLLSWTCSGHILRTDVVDQSEHGSLRGNPFDNRDGTMAKRWYLEARLRLANLKYRFDLENIRRGRNQFSTMGLTSSTAATGKLRTPGKGLLRRRKKTEACDGGVDTREESFTIAGAGRFKIIDGSESNFVHENSGVGYALTTLQADDRAAAEDTEAAE</sequence>
<keyword evidence="1" id="KW-0472">Membrane</keyword>
<feature type="transmembrane region" description="Helical" evidence="1">
    <location>
        <begin position="50"/>
        <end position="76"/>
    </location>
</feature>
<evidence type="ECO:0000313" key="2">
    <source>
        <dbReference type="EMBL" id="KAK7414782.1"/>
    </source>
</evidence>
<keyword evidence="1" id="KW-0812">Transmembrane</keyword>
<dbReference type="PANTHER" id="PTHR37544">
    <property type="entry name" value="SPRAY-RELATED"/>
    <property type="match status" value="1"/>
</dbReference>